<accession>A0A5P8E4K2</accession>
<organism evidence="2 3">
    <name type="scientific">Pseudoprevotella muciniphila</name>
    <dbReference type="NCBI Taxonomy" id="2133944"/>
    <lineage>
        <taxon>Bacteria</taxon>
        <taxon>Pseudomonadati</taxon>
        <taxon>Bacteroidota</taxon>
        <taxon>Bacteroidia</taxon>
        <taxon>Bacteroidales</taxon>
        <taxon>Prevotellaceae</taxon>
        <taxon>Pseudoprevotella</taxon>
    </lineage>
</organism>
<evidence type="ECO:0000259" key="1">
    <source>
        <dbReference type="Pfam" id="PF14279"/>
    </source>
</evidence>
<proteinExistence type="predicted"/>
<name>A0A5P8E4K2_9BACT</name>
<reference evidence="2 3" key="1">
    <citation type="submission" date="2018-11" db="EMBL/GenBank/DDBJ databases">
        <authorList>
            <person name="Na S.W."/>
            <person name="Baik M."/>
        </authorList>
    </citation>
    <scope>NUCLEOTIDE SEQUENCE [LARGE SCALE GENOMIC DNA]</scope>
    <source>
        <strain evidence="2 3">E39</strain>
    </source>
</reference>
<dbReference type="KEGG" id="alq:C7Y71_001985"/>
<feature type="domain" description="HNH endonuclease 5" evidence="1">
    <location>
        <begin position="13"/>
        <end position="56"/>
    </location>
</feature>
<sequence>MVTIGNYISTGKCIWCGRTIADGASFHNIPHVFPHALGGEDTCTDVCDECNHYFGTTKVHGVPSIDLTFKEIFNAYRFFCQNLNENSYKKLRSTFFSYHHSTHSIKIRQNFRNDVLCRQLKRGLYECFLQKYHQVTGDGNNLIFDSVRQYARYNYGELRVYYAFNDIILAEKEQDRPHLGMSDILLDAMREYGVYHFWLLGHSFYLEVFPIAFNVKGMAYLQNEAKHILLPTSDRVGIFEFNDIRQIDPLMFRFNNR</sequence>
<gene>
    <name evidence="2" type="ORF">C7Y71_001985</name>
</gene>
<dbReference type="AlphaFoldDB" id="A0A5P8E4K2"/>
<evidence type="ECO:0000313" key="2">
    <source>
        <dbReference type="EMBL" id="QFQ11891.1"/>
    </source>
</evidence>
<keyword evidence="3" id="KW-1185">Reference proteome</keyword>
<dbReference type="InterPro" id="IPR029471">
    <property type="entry name" value="HNH_5"/>
</dbReference>
<dbReference type="Pfam" id="PF14279">
    <property type="entry name" value="HNH_5"/>
    <property type="match status" value="1"/>
</dbReference>
<evidence type="ECO:0000313" key="3">
    <source>
        <dbReference type="Proteomes" id="UP000249375"/>
    </source>
</evidence>
<dbReference type="Proteomes" id="UP000249375">
    <property type="component" value="Chromosome"/>
</dbReference>
<protein>
    <recommendedName>
        <fullName evidence="1">HNH endonuclease 5 domain-containing protein</fullName>
    </recommendedName>
</protein>
<dbReference type="OrthoDB" id="5184303at2"/>
<dbReference type="EMBL" id="CP033459">
    <property type="protein sequence ID" value="QFQ11891.1"/>
    <property type="molecule type" value="Genomic_DNA"/>
</dbReference>